<keyword evidence="4" id="KW-0238">DNA-binding</keyword>
<reference evidence="10" key="1">
    <citation type="journal article" date="2007" name="Science">
        <title>Draft genome of the filarial nematode parasite Brugia malayi.</title>
        <authorList>
            <person name="Ghedin E."/>
            <person name="Wang S."/>
            <person name="Spiro D."/>
            <person name="Caler E."/>
            <person name="Zhao Q."/>
            <person name="Crabtree J."/>
            <person name="Allen J.E."/>
            <person name="Delcher A.L."/>
            <person name="Guiliano D.B."/>
            <person name="Miranda-Saavedra D."/>
            <person name="Angiuoli S.V."/>
            <person name="Creasy T."/>
            <person name="Amedeo P."/>
            <person name="Haas B."/>
            <person name="El-Sayed N.M."/>
            <person name="Wortman J.R."/>
            <person name="Feldblyum T."/>
            <person name="Tallon L."/>
            <person name="Schatz M."/>
            <person name="Shumway M."/>
            <person name="Koo H."/>
            <person name="Salzberg S.L."/>
            <person name="Schobel S."/>
            <person name="Pertea M."/>
            <person name="Pop M."/>
            <person name="White O."/>
            <person name="Barton G.J."/>
            <person name="Carlow C.K."/>
            <person name="Crawford M.J."/>
            <person name="Daub J."/>
            <person name="Dimmic M.W."/>
            <person name="Estes C.F."/>
            <person name="Foster J.M."/>
            <person name="Ganatra M."/>
            <person name="Gregory W.F."/>
            <person name="Johnson N.M."/>
            <person name="Jin J."/>
            <person name="Komuniecki R."/>
            <person name="Korf I."/>
            <person name="Kumar S."/>
            <person name="Laney S."/>
            <person name="Li B.W."/>
            <person name="Li W."/>
            <person name="Lindblom T.H."/>
            <person name="Lustigman S."/>
            <person name="Ma D."/>
            <person name="Maina C.V."/>
            <person name="Martin D.M."/>
            <person name="McCarter J.P."/>
            <person name="McReynolds L."/>
            <person name="Mitreva M."/>
            <person name="Nutman T.B."/>
            <person name="Parkinson J."/>
            <person name="Peregrin-Alvarez J.M."/>
            <person name="Poole C."/>
            <person name="Ren Q."/>
            <person name="Saunders L."/>
            <person name="Sluder A.E."/>
            <person name="Smith K."/>
            <person name="Stanke M."/>
            <person name="Unnasch T.R."/>
            <person name="Ware J."/>
            <person name="Wei A.D."/>
            <person name="Weil G."/>
            <person name="Williams D.J."/>
            <person name="Zhang Y."/>
            <person name="Williams S.A."/>
            <person name="Fraser-Liggett C."/>
            <person name="Slatko B."/>
            <person name="Blaxter M.L."/>
            <person name="Scott A.L."/>
        </authorList>
    </citation>
    <scope>NUCLEOTIDE SEQUENCE</scope>
    <source>
        <strain evidence="10">FR3</strain>
    </source>
</reference>
<dbReference type="PANTHER" id="PTHR11834">
    <property type="entry name" value="TRANSCRIPTIONAL ENHANCER FACTOR TEF RELATED"/>
    <property type="match status" value="1"/>
</dbReference>
<dbReference type="EMBL" id="LN856988">
    <property type="protein sequence ID" value="CDP97675.1"/>
    <property type="molecule type" value="Genomic_DNA"/>
</dbReference>
<evidence type="ECO:0000313" key="10">
    <source>
        <dbReference type="EMBL" id="CDP97675.1"/>
    </source>
</evidence>
<feature type="domain" description="TEA" evidence="9">
    <location>
        <begin position="121"/>
        <end position="197"/>
    </location>
</feature>
<dbReference type="GO" id="GO:0005634">
    <property type="term" value="C:nucleus"/>
    <property type="evidence" value="ECO:0007669"/>
    <property type="project" value="UniProtKB-SubCell"/>
</dbReference>
<dbReference type="PRINTS" id="PR00065">
    <property type="entry name" value="TEADOMAIN"/>
</dbReference>
<evidence type="ECO:0000256" key="5">
    <source>
        <dbReference type="ARBA" id="ARBA00023163"/>
    </source>
</evidence>
<dbReference type="PROSITE" id="PS51088">
    <property type="entry name" value="TEA_2"/>
    <property type="match status" value="1"/>
</dbReference>
<sequence>MGSSQGTSSQDSSNSFLSSSAVSVKENRSINQCSPWTSSGPSSTKMNQEEVIGAQRHILSSAASSNDDIASNRSTSSPLDQKPNIWQMNGQSIINQLSPTAGDQANIGEPAQASSSATDLSADAEGVWSPDIDQAFQEALQIYPPCGRRKIILSDEGKMYGRNELIARYIKIRCGKTRTRKQVSSHIQVLARKKARETQAKLKSAETSPPSAVSTTVPGTSAEKEKPMSAALNNLSMLAMSKQNVLPRALYPTVWPAGFPTPTSAQTAFSAQEDLKAYQRIVEINGYNNGRVSLNGQSPVEKLSPVIPVDDRAIASSVLTLCGFTAYVEPIPNNVASRVDLVRIPKLADEPLETFKLEDIAEKYPPVLGELFASGPRDGFFLVKCWANIEFTLPDDNSALYAVDSFYESTQRFDITVSTKVCSFGKQVIEKVEIYSPIENGRKFNFRLEGSPMCEYMVKFVAELKKLQSHDLMNSVLYNFTVLQVVTNRDTKEPLMVIGFVFE</sequence>
<dbReference type="GO" id="GO:0000978">
    <property type="term" value="F:RNA polymerase II cis-regulatory region sequence-specific DNA binding"/>
    <property type="evidence" value="ECO:0007669"/>
    <property type="project" value="TreeGrafter"/>
</dbReference>
<keyword evidence="5" id="KW-0804">Transcription</keyword>
<gene>
    <name evidence="10" type="primary">Bm3663</name>
    <name evidence="10" type="ORF">BM_Bm3663</name>
</gene>
<dbReference type="SMART" id="SM00426">
    <property type="entry name" value="TEA"/>
    <property type="match status" value="1"/>
</dbReference>
<dbReference type="InterPro" id="IPR041086">
    <property type="entry name" value="YBD"/>
</dbReference>
<proteinExistence type="predicted"/>
<evidence type="ECO:0000256" key="2">
    <source>
        <dbReference type="ARBA" id="ARBA00022473"/>
    </source>
</evidence>
<evidence type="ECO:0000256" key="3">
    <source>
        <dbReference type="ARBA" id="ARBA00023015"/>
    </source>
</evidence>
<feature type="compositionally biased region" description="Polar residues" evidence="8">
    <location>
        <begin position="75"/>
        <end position="84"/>
    </location>
</feature>
<evidence type="ECO:0000256" key="8">
    <source>
        <dbReference type="SAM" id="MobiDB-lite"/>
    </source>
</evidence>
<name>A0A1I9G381_BRUMA</name>
<dbReference type="AlphaFoldDB" id="A0A1I9G381"/>
<feature type="region of interest" description="Disordered" evidence="8">
    <location>
        <begin position="63"/>
        <end position="84"/>
    </location>
</feature>
<dbReference type="PANTHER" id="PTHR11834:SF0">
    <property type="entry name" value="PROTEIN SCALLOPED"/>
    <property type="match status" value="1"/>
</dbReference>
<feature type="compositionally biased region" description="Low complexity" evidence="8">
    <location>
        <begin position="63"/>
        <end position="74"/>
    </location>
</feature>
<dbReference type="InterPro" id="IPR038096">
    <property type="entry name" value="TEA/ATTS_sf"/>
</dbReference>
<evidence type="ECO:0000256" key="7">
    <source>
        <dbReference type="PROSITE-ProRule" id="PRU00505"/>
    </source>
</evidence>
<dbReference type="Pfam" id="PF01285">
    <property type="entry name" value="TEA"/>
    <property type="match status" value="1"/>
</dbReference>
<comment type="subcellular location">
    <subcellularLocation>
        <location evidence="1">Nucleus</location>
    </subcellularLocation>
</comment>
<feature type="region of interest" description="Disordered" evidence="8">
    <location>
        <begin position="198"/>
        <end position="225"/>
    </location>
</feature>
<accession>A0A1I9G381</accession>
<feature type="compositionally biased region" description="Low complexity" evidence="8">
    <location>
        <begin position="1"/>
        <end position="23"/>
    </location>
</feature>
<reference evidence="10" key="2">
    <citation type="submission" date="2012-12" db="EMBL/GenBank/DDBJ databases">
        <authorList>
            <consortium name="WormBase Consortium"/>
            <person name="Ghedin E."/>
            <person name="Paulini M."/>
        </authorList>
    </citation>
    <scope>NUCLEOTIDE SEQUENCE</scope>
    <source>
        <strain evidence="10">FR3</strain>
    </source>
</reference>
<dbReference type="OMA" id="PKFADEP"/>
<feature type="region of interest" description="Disordered" evidence="8">
    <location>
        <begin position="98"/>
        <end position="119"/>
    </location>
</feature>
<feature type="compositionally biased region" description="Polar residues" evidence="8">
    <location>
        <begin position="29"/>
        <end position="46"/>
    </location>
</feature>
<dbReference type="GO" id="GO:0035329">
    <property type="term" value="P:hippo signaling"/>
    <property type="evidence" value="ECO:0007669"/>
    <property type="project" value="TreeGrafter"/>
</dbReference>
<dbReference type="GO" id="GO:0005667">
    <property type="term" value="C:transcription regulator complex"/>
    <property type="evidence" value="ECO:0007669"/>
    <property type="project" value="TreeGrafter"/>
</dbReference>
<dbReference type="Gene3D" id="6.10.20.40">
    <property type="entry name" value="TEA/ATTS domain"/>
    <property type="match status" value="1"/>
</dbReference>
<evidence type="ECO:0000256" key="6">
    <source>
        <dbReference type="ARBA" id="ARBA00023242"/>
    </source>
</evidence>
<feature type="non-terminal residue" evidence="10">
    <location>
        <position position="503"/>
    </location>
</feature>
<protein>
    <submittedName>
        <fullName evidence="10">Bm3663, isoform b</fullName>
    </submittedName>
</protein>
<dbReference type="Gene3D" id="2.70.50.80">
    <property type="match status" value="1"/>
</dbReference>
<dbReference type="GO" id="GO:0048568">
    <property type="term" value="P:embryonic organ development"/>
    <property type="evidence" value="ECO:0007669"/>
    <property type="project" value="TreeGrafter"/>
</dbReference>
<keyword evidence="3" id="KW-0805">Transcription regulation</keyword>
<evidence type="ECO:0000256" key="4">
    <source>
        <dbReference type="ARBA" id="ARBA00023125"/>
    </source>
</evidence>
<dbReference type="InterPro" id="IPR000818">
    <property type="entry name" value="TEA/ATTS_dom"/>
</dbReference>
<keyword evidence="2" id="KW-0217">Developmental protein</keyword>
<organism evidence="10">
    <name type="scientific">Brugia malayi</name>
    <name type="common">Filarial nematode worm</name>
    <dbReference type="NCBI Taxonomy" id="6279"/>
    <lineage>
        <taxon>Eukaryota</taxon>
        <taxon>Metazoa</taxon>
        <taxon>Ecdysozoa</taxon>
        <taxon>Nematoda</taxon>
        <taxon>Chromadorea</taxon>
        <taxon>Rhabditida</taxon>
        <taxon>Spirurina</taxon>
        <taxon>Spiruromorpha</taxon>
        <taxon>Filarioidea</taxon>
        <taxon>Onchocercidae</taxon>
        <taxon>Brugia</taxon>
    </lineage>
</organism>
<feature type="region of interest" description="Disordered" evidence="8">
    <location>
        <begin position="1"/>
        <end position="47"/>
    </location>
</feature>
<evidence type="ECO:0000259" key="9">
    <source>
        <dbReference type="PROSITE" id="PS51088"/>
    </source>
</evidence>
<feature type="compositionally biased region" description="Polar residues" evidence="8">
    <location>
        <begin position="205"/>
        <end position="219"/>
    </location>
</feature>
<dbReference type="InterPro" id="IPR050937">
    <property type="entry name" value="TEC1_TEAD_TF"/>
</dbReference>
<dbReference type="FunFam" id="2.70.50.80:FF:000005">
    <property type="entry name" value="Transcription enhancer factor-like protein egl-44"/>
    <property type="match status" value="1"/>
</dbReference>
<feature type="DNA-binding region" description="TEA" evidence="7">
    <location>
        <begin position="121"/>
        <end position="197"/>
    </location>
</feature>
<dbReference type="PROSITE" id="PS00554">
    <property type="entry name" value="TEA_1"/>
    <property type="match status" value="1"/>
</dbReference>
<evidence type="ECO:0000256" key="1">
    <source>
        <dbReference type="ARBA" id="ARBA00004123"/>
    </source>
</evidence>
<dbReference type="GO" id="GO:0000981">
    <property type="term" value="F:DNA-binding transcription factor activity, RNA polymerase II-specific"/>
    <property type="evidence" value="ECO:0007669"/>
    <property type="project" value="TreeGrafter"/>
</dbReference>
<dbReference type="Pfam" id="PF17725">
    <property type="entry name" value="YBD"/>
    <property type="match status" value="1"/>
</dbReference>
<keyword evidence="6" id="KW-0539">Nucleus</keyword>